<dbReference type="AlphaFoldDB" id="A0A5E4NGV8"/>
<gene>
    <name evidence="2" type="ORF">CINCED_3A002087</name>
</gene>
<dbReference type="Proteomes" id="UP000325440">
    <property type="component" value="Unassembled WGS sequence"/>
</dbReference>
<evidence type="ECO:0000313" key="2">
    <source>
        <dbReference type="EMBL" id="VVC41596.1"/>
    </source>
</evidence>
<sequence length="68" mass="7848">MAIIIGMMKDLSLTGHRHSIKRHLSDGKINDYESAAKRRRNEGVVIEMPSQTGRNRSRIRSTNSRKRE</sequence>
<feature type="region of interest" description="Disordered" evidence="1">
    <location>
        <begin position="31"/>
        <end position="68"/>
    </location>
</feature>
<keyword evidence="3" id="KW-1185">Reference proteome</keyword>
<evidence type="ECO:0000313" key="3">
    <source>
        <dbReference type="Proteomes" id="UP000325440"/>
    </source>
</evidence>
<proteinExistence type="predicted"/>
<reference evidence="2 3" key="1">
    <citation type="submission" date="2019-08" db="EMBL/GenBank/DDBJ databases">
        <authorList>
            <person name="Alioto T."/>
            <person name="Alioto T."/>
            <person name="Gomez Garrido J."/>
        </authorList>
    </citation>
    <scope>NUCLEOTIDE SEQUENCE [LARGE SCALE GENOMIC DNA]</scope>
</reference>
<accession>A0A5E4NGV8</accession>
<protein>
    <submittedName>
        <fullName evidence="2">Uncharacterized protein</fullName>
    </submittedName>
</protein>
<name>A0A5E4NGV8_9HEMI</name>
<dbReference type="EMBL" id="CABPRJ010001922">
    <property type="protein sequence ID" value="VVC41596.1"/>
    <property type="molecule type" value="Genomic_DNA"/>
</dbReference>
<feature type="compositionally biased region" description="Basic residues" evidence="1">
    <location>
        <begin position="55"/>
        <end position="68"/>
    </location>
</feature>
<organism evidence="2 3">
    <name type="scientific">Cinara cedri</name>
    <dbReference type="NCBI Taxonomy" id="506608"/>
    <lineage>
        <taxon>Eukaryota</taxon>
        <taxon>Metazoa</taxon>
        <taxon>Ecdysozoa</taxon>
        <taxon>Arthropoda</taxon>
        <taxon>Hexapoda</taxon>
        <taxon>Insecta</taxon>
        <taxon>Pterygota</taxon>
        <taxon>Neoptera</taxon>
        <taxon>Paraneoptera</taxon>
        <taxon>Hemiptera</taxon>
        <taxon>Sternorrhyncha</taxon>
        <taxon>Aphidomorpha</taxon>
        <taxon>Aphidoidea</taxon>
        <taxon>Aphididae</taxon>
        <taxon>Lachninae</taxon>
        <taxon>Cinara</taxon>
    </lineage>
</organism>
<evidence type="ECO:0000256" key="1">
    <source>
        <dbReference type="SAM" id="MobiDB-lite"/>
    </source>
</evidence>
<feature type="non-terminal residue" evidence="2">
    <location>
        <position position="68"/>
    </location>
</feature>